<dbReference type="Gene3D" id="3.40.50.300">
    <property type="entry name" value="P-loop containing nucleotide triphosphate hydrolases"/>
    <property type="match status" value="1"/>
</dbReference>
<dbReference type="EMBL" id="OZ021739">
    <property type="protein sequence ID" value="CAK9321664.1"/>
    <property type="molecule type" value="Genomic_DNA"/>
</dbReference>
<name>A0ABP0YMB9_9ROSI</name>
<reference evidence="3 4" key="1">
    <citation type="submission" date="2024-03" db="EMBL/GenBank/DDBJ databases">
        <authorList>
            <person name="Gkanogiannis A."/>
            <person name="Becerra Lopez-Lavalle L."/>
        </authorList>
    </citation>
    <scope>NUCLEOTIDE SEQUENCE [LARGE SCALE GENOMIC DNA]</scope>
</reference>
<evidence type="ECO:0000259" key="2">
    <source>
        <dbReference type="Pfam" id="PF00931"/>
    </source>
</evidence>
<dbReference type="InterPro" id="IPR027417">
    <property type="entry name" value="P-loop_NTPase"/>
</dbReference>
<evidence type="ECO:0000313" key="3">
    <source>
        <dbReference type="EMBL" id="CAK9321664.1"/>
    </source>
</evidence>
<dbReference type="PANTHER" id="PTHR36766">
    <property type="entry name" value="PLANT BROAD-SPECTRUM MILDEW RESISTANCE PROTEIN RPW8"/>
    <property type="match status" value="1"/>
</dbReference>
<gene>
    <name evidence="3" type="ORF">CITCOLO1_LOCUS13748</name>
</gene>
<organism evidence="3 4">
    <name type="scientific">Citrullus colocynthis</name>
    <name type="common">colocynth</name>
    <dbReference type="NCBI Taxonomy" id="252529"/>
    <lineage>
        <taxon>Eukaryota</taxon>
        <taxon>Viridiplantae</taxon>
        <taxon>Streptophyta</taxon>
        <taxon>Embryophyta</taxon>
        <taxon>Tracheophyta</taxon>
        <taxon>Spermatophyta</taxon>
        <taxon>Magnoliopsida</taxon>
        <taxon>eudicotyledons</taxon>
        <taxon>Gunneridae</taxon>
        <taxon>Pentapetalae</taxon>
        <taxon>rosids</taxon>
        <taxon>fabids</taxon>
        <taxon>Cucurbitales</taxon>
        <taxon>Cucurbitaceae</taxon>
        <taxon>Benincaseae</taxon>
        <taxon>Citrullus</taxon>
    </lineage>
</organism>
<protein>
    <recommendedName>
        <fullName evidence="2">NB-ARC domain-containing protein</fullName>
    </recommendedName>
</protein>
<evidence type="ECO:0000313" key="4">
    <source>
        <dbReference type="Proteomes" id="UP001642487"/>
    </source>
</evidence>
<dbReference type="SUPFAM" id="SSF52540">
    <property type="entry name" value="P-loop containing nucleoside triphosphate hydrolases"/>
    <property type="match status" value="1"/>
</dbReference>
<evidence type="ECO:0000256" key="1">
    <source>
        <dbReference type="ARBA" id="ARBA00022821"/>
    </source>
</evidence>
<keyword evidence="4" id="KW-1185">Reference proteome</keyword>
<sequence>MTRNERKGRNQVRMFFSKSNQIAFLLKMGHKIKQIRERLNAINDDKNQFSFSGRLIDSRCDGFRERRETGSYIPQEEVIGGLGKTALAQSFYNHNRMDDQFELKLWVCVSEDFSVKIIIRKIIESATGTIPDPSLQMDSLQKELKSQIDGNKYLRVMDDVWNEKKEEWFSLKRLLMGGARGSRILITTRGEQVARTLETTFLYYLKYLDECNAWTLFQKMAGLEGPEEELEN</sequence>
<keyword evidence="1" id="KW-0611">Plant defense</keyword>
<accession>A0ABP0YMB9</accession>
<dbReference type="PANTHER" id="PTHR36766:SF38">
    <property type="entry name" value="DISEASE RESISTANCE PROTEIN RGA3"/>
    <property type="match status" value="1"/>
</dbReference>
<dbReference type="Pfam" id="PF00931">
    <property type="entry name" value="NB-ARC"/>
    <property type="match status" value="1"/>
</dbReference>
<dbReference type="Proteomes" id="UP001642487">
    <property type="component" value="Chromosome 5"/>
</dbReference>
<dbReference type="InterPro" id="IPR002182">
    <property type="entry name" value="NB-ARC"/>
</dbReference>
<proteinExistence type="predicted"/>
<feature type="domain" description="NB-ARC" evidence="2">
    <location>
        <begin position="80"/>
        <end position="221"/>
    </location>
</feature>